<dbReference type="Proteomes" id="UP000187185">
    <property type="component" value="Chromosome"/>
</dbReference>
<keyword evidence="5 7" id="KW-0456">Lyase</keyword>
<comment type="function">
    <text evidence="7">Functions as a peptidoglycan terminase that cleaves nascent peptidoglycan strands endolytically to terminate their elongation.</text>
</comment>
<evidence type="ECO:0000256" key="8">
    <source>
        <dbReference type="SAM" id="MobiDB-lite"/>
    </source>
</evidence>
<organism evidence="9 10">
    <name type="scientific">Microbacterium aurum</name>
    <dbReference type="NCBI Taxonomy" id="36805"/>
    <lineage>
        <taxon>Bacteria</taxon>
        <taxon>Bacillati</taxon>
        <taxon>Actinomycetota</taxon>
        <taxon>Actinomycetes</taxon>
        <taxon>Micrococcales</taxon>
        <taxon>Microbacteriaceae</taxon>
        <taxon>Microbacterium</taxon>
    </lineage>
</organism>
<evidence type="ECO:0000256" key="2">
    <source>
        <dbReference type="ARBA" id="ARBA00022692"/>
    </source>
</evidence>
<comment type="catalytic activity">
    <reaction evidence="7">
        <text>a peptidoglycan chain = a peptidoglycan chain with N-acetyl-1,6-anhydromuramyl-[peptide] at the reducing end + a peptidoglycan chain with N-acetylglucosamine at the non-reducing end.</text>
        <dbReference type="EC" id="4.2.2.29"/>
    </reaction>
</comment>
<dbReference type="GO" id="GO:0009252">
    <property type="term" value="P:peptidoglycan biosynthetic process"/>
    <property type="evidence" value="ECO:0007669"/>
    <property type="project" value="UniProtKB-UniRule"/>
</dbReference>
<dbReference type="STRING" id="36805.BOH66_10065"/>
<dbReference type="PANTHER" id="PTHR30518:SF2">
    <property type="entry name" value="ENDOLYTIC MUREIN TRANSGLYCOSYLASE"/>
    <property type="match status" value="1"/>
</dbReference>
<evidence type="ECO:0000313" key="10">
    <source>
        <dbReference type="Proteomes" id="UP000187185"/>
    </source>
</evidence>
<dbReference type="EMBL" id="CP018762">
    <property type="protein sequence ID" value="APZ34541.1"/>
    <property type="molecule type" value="Genomic_DNA"/>
</dbReference>
<evidence type="ECO:0000256" key="1">
    <source>
        <dbReference type="ARBA" id="ARBA00022475"/>
    </source>
</evidence>
<comment type="similarity">
    <text evidence="7">Belongs to the transglycosylase MltG family.</text>
</comment>
<gene>
    <name evidence="7" type="primary">mltG</name>
    <name evidence="9" type="ORF">BOH66_10065</name>
</gene>
<dbReference type="Gene3D" id="3.30.160.60">
    <property type="entry name" value="Classic Zinc Finger"/>
    <property type="match status" value="1"/>
</dbReference>
<evidence type="ECO:0000256" key="6">
    <source>
        <dbReference type="ARBA" id="ARBA00023316"/>
    </source>
</evidence>
<evidence type="ECO:0000256" key="5">
    <source>
        <dbReference type="ARBA" id="ARBA00023239"/>
    </source>
</evidence>
<dbReference type="GO" id="GO:0005886">
    <property type="term" value="C:plasma membrane"/>
    <property type="evidence" value="ECO:0007669"/>
    <property type="project" value="UniProtKB-SubCell"/>
</dbReference>
<keyword evidence="1 7" id="KW-1003">Cell membrane</keyword>
<evidence type="ECO:0000256" key="3">
    <source>
        <dbReference type="ARBA" id="ARBA00022989"/>
    </source>
</evidence>
<dbReference type="CDD" id="cd08010">
    <property type="entry name" value="MltG_like"/>
    <property type="match status" value="1"/>
</dbReference>
<keyword evidence="6 7" id="KW-0961">Cell wall biogenesis/degradation</keyword>
<dbReference type="EC" id="4.2.2.29" evidence="7"/>
<accession>A0A1P8U8V2</accession>
<evidence type="ECO:0000313" key="9">
    <source>
        <dbReference type="EMBL" id="APZ34541.1"/>
    </source>
</evidence>
<dbReference type="NCBIfam" id="TIGR00247">
    <property type="entry name" value="endolytic transglycosylase MltG"/>
    <property type="match status" value="1"/>
</dbReference>
<dbReference type="KEGG" id="maur:BOH66_10065"/>
<keyword evidence="2 7" id="KW-0812">Transmembrane</keyword>
<dbReference type="Pfam" id="PF02618">
    <property type="entry name" value="YceG"/>
    <property type="match status" value="1"/>
</dbReference>
<feature type="transmembrane region" description="Helical" evidence="7">
    <location>
        <begin position="147"/>
        <end position="171"/>
    </location>
</feature>
<name>A0A1P8U8V2_9MICO</name>
<sequence>MPENPQGDDTFADLFSKLPSARTSQPASDAAPTPAAPDAPLSRRAAREAAAASEPDAATAPDSSMPAAAAPVAPVPAAPAPAPAATARAATAATPAAAPDAPRAAAAAPAGVTVADASPQLEALFDGAGAANARDSRHAKDRRKSRIAAWVVFGVILAILGGITAGGFYVWNTYEDKIRAFMGWEEPKDYEAGLATGEALVTIVSGDTGSTISQSLYDAGVTKTPEAFYDYLVQSAQNPPFQPGVYALQQKMTSAAALTALLDPANKQDFTAQLPEGLTEAQTLERLSASLGLPLADLQAATADPSAYGVTATSLEGWLFPATYTFDPGVTAQDVITTLVNRTVQSLDTAGVPVDQRQQVLITASIIEREARLPDDFYKVSRVISNRLADGMKLQMDSTAQYGYGEMHDGSASSSKEALEDDNAWNTYVIDGLPATPISNPGDTAIDAAMHPADGNWLYFVTWNMDTGETIFSDTYAEHEAAIAKWDEWCAANDNRGC</sequence>
<feature type="compositionally biased region" description="Low complexity" evidence="8">
    <location>
        <begin position="23"/>
        <end position="72"/>
    </location>
</feature>
<feature type="region of interest" description="Disordered" evidence="8">
    <location>
        <begin position="1"/>
        <end position="80"/>
    </location>
</feature>
<keyword evidence="10" id="KW-1185">Reference proteome</keyword>
<proteinExistence type="inferred from homology"/>
<dbReference type="Gene3D" id="3.30.1490.480">
    <property type="entry name" value="Endolytic murein transglycosylase"/>
    <property type="match status" value="1"/>
</dbReference>
<dbReference type="AlphaFoldDB" id="A0A1P8U8V2"/>
<dbReference type="OrthoDB" id="9814591at2"/>
<keyword evidence="4 7" id="KW-0472">Membrane</keyword>
<keyword evidence="3 7" id="KW-1133">Transmembrane helix</keyword>
<evidence type="ECO:0000256" key="4">
    <source>
        <dbReference type="ARBA" id="ARBA00023136"/>
    </source>
</evidence>
<dbReference type="InterPro" id="IPR003770">
    <property type="entry name" value="MLTG-like"/>
</dbReference>
<dbReference type="GO" id="GO:0071555">
    <property type="term" value="P:cell wall organization"/>
    <property type="evidence" value="ECO:0007669"/>
    <property type="project" value="UniProtKB-KW"/>
</dbReference>
<reference evidence="9 10" key="1">
    <citation type="submission" date="2016-12" db="EMBL/GenBank/DDBJ databases">
        <title>Complete genome sequence of Microbacterium aurum KACC 15219.</title>
        <authorList>
            <person name="Jung Y."/>
            <person name="Shin J.-H."/>
            <person name="Lee Y.-J."/>
            <person name="Yi H."/>
            <person name="Bahn Y.-S."/>
            <person name="Kim J.F."/>
            <person name="Lee D.-W."/>
        </authorList>
    </citation>
    <scope>NUCLEOTIDE SEQUENCE [LARGE SCALE GENOMIC DNA]</scope>
    <source>
        <strain evidence="9 10">KACC 15219</strain>
    </source>
</reference>
<dbReference type="PANTHER" id="PTHR30518">
    <property type="entry name" value="ENDOLYTIC MUREIN TRANSGLYCOSYLASE"/>
    <property type="match status" value="1"/>
</dbReference>
<dbReference type="HAMAP" id="MF_02065">
    <property type="entry name" value="MltG"/>
    <property type="match status" value="1"/>
</dbReference>
<protein>
    <recommendedName>
        <fullName evidence="7">Endolytic murein transglycosylase</fullName>
        <ecNumber evidence="7">4.2.2.29</ecNumber>
    </recommendedName>
    <alternativeName>
        <fullName evidence="7">Peptidoglycan lytic transglycosylase</fullName>
    </alternativeName>
    <alternativeName>
        <fullName evidence="7">Peptidoglycan polymerization terminase</fullName>
    </alternativeName>
</protein>
<feature type="site" description="Important for catalytic activity" evidence="7">
    <location>
        <position position="370"/>
    </location>
</feature>
<dbReference type="GO" id="GO:0008932">
    <property type="term" value="F:lytic endotransglycosylase activity"/>
    <property type="evidence" value="ECO:0007669"/>
    <property type="project" value="UniProtKB-UniRule"/>
</dbReference>
<evidence type="ECO:0000256" key="7">
    <source>
        <dbReference type="HAMAP-Rule" id="MF_02065"/>
    </source>
</evidence>
<dbReference type="RefSeq" id="WP_076690852.1">
    <property type="nucleotide sequence ID" value="NZ_CP018762.1"/>
</dbReference>
<comment type="subcellular location">
    <subcellularLocation>
        <location evidence="7">Cell membrane</location>
        <topology evidence="7">Single-pass membrane protein</topology>
    </subcellularLocation>
</comment>